<gene>
    <name evidence="12" type="ORF">HWA77_11455</name>
</gene>
<keyword evidence="10" id="KW-0472">Membrane</keyword>
<keyword evidence="3" id="KW-1003">Cell membrane</keyword>
<evidence type="ECO:0000256" key="1">
    <source>
        <dbReference type="ARBA" id="ARBA00004167"/>
    </source>
</evidence>
<dbReference type="GO" id="GO:0005886">
    <property type="term" value="C:plasma membrane"/>
    <property type="evidence" value="ECO:0007669"/>
    <property type="project" value="UniProtKB-SubCell"/>
</dbReference>
<protein>
    <submittedName>
        <fullName evidence="12">Penicillin-binding protein 2</fullName>
    </submittedName>
</protein>
<dbReference type="Proteomes" id="UP000533429">
    <property type="component" value="Unassembled WGS sequence"/>
</dbReference>
<comment type="caution">
    <text evidence="12">The sequence shown here is derived from an EMBL/GenBank/DDBJ whole genome shotgun (WGS) entry which is preliminary data.</text>
</comment>
<dbReference type="GO" id="GO:0008360">
    <property type="term" value="P:regulation of cell shape"/>
    <property type="evidence" value="ECO:0007669"/>
    <property type="project" value="UniProtKB-KW"/>
</dbReference>
<sequence>MRQKRTQIRDHRAESALFFRRALVSFIGIAVLVGVLLTNLYHIQVQEHEDYQTRSNDNRIKIVPVSPNRGLIYDRNGVLLAENRPVYSLEITSEKVPNLEETLLALQEIMGVTEDDITKFQKERRRTRRFKS</sequence>
<keyword evidence="5 10" id="KW-0812">Transmembrane</keyword>
<evidence type="ECO:0000256" key="4">
    <source>
        <dbReference type="ARBA" id="ARBA00022645"/>
    </source>
</evidence>
<evidence type="ECO:0000256" key="8">
    <source>
        <dbReference type="ARBA" id="ARBA00022989"/>
    </source>
</evidence>
<dbReference type="AlphaFoldDB" id="A0A850QMH1"/>
<dbReference type="InterPro" id="IPR005311">
    <property type="entry name" value="PBP_dimer"/>
</dbReference>
<keyword evidence="4" id="KW-0378">Hydrolase</keyword>
<dbReference type="SUPFAM" id="SSF56519">
    <property type="entry name" value="Penicillin binding protein dimerisation domain"/>
    <property type="match status" value="1"/>
</dbReference>
<dbReference type="GO" id="GO:0009252">
    <property type="term" value="P:peptidoglycan biosynthetic process"/>
    <property type="evidence" value="ECO:0007669"/>
    <property type="project" value="UniProtKB-KW"/>
</dbReference>
<accession>A0A850QMH1</accession>
<dbReference type="InterPro" id="IPR050515">
    <property type="entry name" value="Beta-lactam/transpept"/>
</dbReference>
<evidence type="ECO:0000313" key="13">
    <source>
        <dbReference type="Proteomes" id="UP000533429"/>
    </source>
</evidence>
<keyword evidence="4" id="KW-0645">Protease</keyword>
<keyword evidence="8 10" id="KW-1133">Transmembrane helix</keyword>
<keyword evidence="7" id="KW-0573">Peptidoglycan synthesis</keyword>
<dbReference type="EMBL" id="JABXOR010000713">
    <property type="protein sequence ID" value="NVP00827.1"/>
    <property type="molecule type" value="Genomic_DNA"/>
</dbReference>
<feature type="transmembrane region" description="Helical" evidence="10">
    <location>
        <begin position="21"/>
        <end position="41"/>
    </location>
</feature>
<dbReference type="GO" id="GO:0008658">
    <property type="term" value="F:penicillin binding"/>
    <property type="evidence" value="ECO:0007669"/>
    <property type="project" value="InterPro"/>
</dbReference>
<evidence type="ECO:0000259" key="11">
    <source>
        <dbReference type="Pfam" id="PF03717"/>
    </source>
</evidence>
<evidence type="ECO:0000256" key="10">
    <source>
        <dbReference type="SAM" id="Phobius"/>
    </source>
</evidence>
<dbReference type="GO" id="GO:0071555">
    <property type="term" value="P:cell wall organization"/>
    <property type="evidence" value="ECO:0007669"/>
    <property type="project" value="UniProtKB-KW"/>
</dbReference>
<feature type="domain" description="Penicillin-binding protein dimerisation" evidence="11">
    <location>
        <begin position="65"/>
        <end position="130"/>
    </location>
</feature>
<evidence type="ECO:0000313" key="12">
    <source>
        <dbReference type="EMBL" id="NVP00827.1"/>
    </source>
</evidence>
<organism evidence="12 13">
    <name type="scientific">Photobacterium damselae subsp. damselae</name>
    <name type="common">Listonella damsela</name>
    <dbReference type="NCBI Taxonomy" id="85581"/>
    <lineage>
        <taxon>Bacteria</taxon>
        <taxon>Pseudomonadati</taxon>
        <taxon>Pseudomonadota</taxon>
        <taxon>Gammaproteobacteria</taxon>
        <taxon>Vibrionales</taxon>
        <taxon>Vibrionaceae</taxon>
        <taxon>Photobacterium</taxon>
    </lineage>
</organism>
<dbReference type="GO" id="GO:0071972">
    <property type="term" value="F:peptidoglycan L,D-transpeptidase activity"/>
    <property type="evidence" value="ECO:0007669"/>
    <property type="project" value="TreeGrafter"/>
</dbReference>
<proteinExistence type="predicted"/>
<evidence type="ECO:0000256" key="9">
    <source>
        <dbReference type="ARBA" id="ARBA00023316"/>
    </source>
</evidence>
<evidence type="ECO:0000256" key="2">
    <source>
        <dbReference type="ARBA" id="ARBA00004236"/>
    </source>
</evidence>
<evidence type="ECO:0000256" key="6">
    <source>
        <dbReference type="ARBA" id="ARBA00022960"/>
    </source>
</evidence>
<keyword evidence="4" id="KW-0121">Carboxypeptidase</keyword>
<dbReference type="PANTHER" id="PTHR30627">
    <property type="entry name" value="PEPTIDOGLYCAN D,D-TRANSPEPTIDASE"/>
    <property type="match status" value="1"/>
</dbReference>
<evidence type="ECO:0000256" key="7">
    <source>
        <dbReference type="ARBA" id="ARBA00022984"/>
    </source>
</evidence>
<dbReference type="PANTHER" id="PTHR30627:SF2">
    <property type="entry name" value="PEPTIDOGLYCAN D,D-TRANSPEPTIDASE MRDA"/>
    <property type="match status" value="1"/>
</dbReference>
<feature type="non-terminal residue" evidence="12">
    <location>
        <position position="132"/>
    </location>
</feature>
<reference evidence="12 13" key="1">
    <citation type="submission" date="2020-06" db="EMBL/GenBank/DDBJ databases">
        <title>Photobacterium damselae subsp. damselae comparative genomics.</title>
        <authorList>
            <person name="Osorio C.R."/>
        </authorList>
    </citation>
    <scope>NUCLEOTIDE SEQUENCE [LARGE SCALE GENOMIC DNA]</scope>
    <source>
        <strain evidence="12 13">TW250/03</strain>
    </source>
</reference>
<dbReference type="InterPro" id="IPR036138">
    <property type="entry name" value="PBP_dimer_sf"/>
</dbReference>
<evidence type="ECO:0000256" key="5">
    <source>
        <dbReference type="ARBA" id="ARBA00022692"/>
    </source>
</evidence>
<name>A0A850QMH1_PHODD</name>
<keyword evidence="9" id="KW-0961">Cell wall biogenesis/degradation</keyword>
<dbReference type="Gene3D" id="3.90.1310.10">
    <property type="entry name" value="Penicillin-binding protein 2a (Domain 2)"/>
    <property type="match status" value="1"/>
</dbReference>
<evidence type="ECO:0000256" key="3">
    <source>
        <dbReference type="ARBA" id="ARBA00022475"/>
    </source>
</evidence>
<comment type="subcellular location">
    <subcellularLocation>
        <location evidence="2">Cell membrane</location>
    </subcellularLocation>
    <subcellularLocation>
        <location evidence="1">Membrane</location>
        <topology evidence="1">Single-pass membrane protein</topology>
    </subcellularLocation>
</comment>
<dbReference type="Pfam" id="PF03717">
    <property type="entry name" value="PBP_dimer"/>
    <property type="match status" value="1"/>
</dbReference>
<keyword evidence="6" id="KW-0133">Cell shape</keyword>